<dbReference type="Proteomes" id="UP000236047">
    <property type="component" value="Unassembled WGS sequence"/>
</dbReference>
<gene>
    <name evidence="2" type="ORF">AOB60_19855</name>
</gene>
<accession>A0A2N8PNS1</accession>
<name>A0A2N8PNS1_STRNR</name>
<evidence type="ECO:0000313" key="3">
    <source>
        <dbReference type="Proteomes" id="UP000236047"/>
    </source>
</evidence>
<dbReference type="Pfam" id="PF04149">
    <property type="entry name" value="DUF397"/>
    <property type="match status" value="1"/>
</dbReference>
<evidence type="ECO:0000313" key="2">
    <source>
        <dbReference type="EMBL" id="PNE42667.1"/>
    </source>
</evidence>
<dbReference type="AlphaFoldDB" id="A0A2N8PNS1"/>
<proteinExistence type="predicted"/>
<reference evidence="3" key="1">
    <citation type="submission" date="2015-09" db="EMBL/GenBank/DDBJ databases">
        <authorList>
            <person name="Graham D.E."/>
            <person name="Mahan K.M."/>
            <person name="Klingeman D.M."/>
            <person name="Fida T."/>
            <person name="Giannone R.J."/>
            <person name="Hettich R.L."/>
            <person name="Parry R.J."/>
            <person name="Spain J.C."/>
        </authorList>
    </citation>
    <scope>NUCLEOTIDE SEQUENCE [LARGE SCALE GENOMIC DNA]</scope>
    <source>
        <strain evidence="3">JCM 4701</strain>
    </source>
</reference>
<dbReference type="EMBL" id="LJSN01000002">
    <property type="protein sequence ID" value="PNE42667.1"/>
    <property type="molecule type" value="Genomic_DNA"/>
</dbReference>
<protein>
    <recommendedName>
        <fullName evidence="1">DUF397 domain-containing protein</fullName>
    </recommendedName>
</protein>
<evidence type="ECO:0000259" key="1">
    <source>
        <dbReference type="Pfam" id="PF04149"/>
    </source>
</evidence>
<organism evidence="2 3">
    <name type="scientific">Streptomyces noursei</name>
    <name type="common">Streptomyces albulus</name>
    <dbReference type="NCBI Taxonomy" id="1971"/>
    <lineage>
        <taxon>Bacteria</taxon>
        <taxon>Bacillati</taxon>
        <taxon>Actinomycetota</taxon>
        <taxon>Actinomycetes</taxon>
        <taxon>Kitasatosporales</taxon>
        <taxon>Streptomycetaceae</taxon>
        <taxon>Streptomyces</taxon>
    </lineage>
</organism>
<sequence length="74" mass="7639">MVSTKGIVSDSSTLAGWYKSSHSGGDQGECLEVARGHATVPVRDSKRPTGPALIFPAASWSAFVTAVRGGEFSA</sequence>
<feature type="domain" description="DUF397" evidence="1">
    <location>
        <begin position="15"/>
        <end position="68"/>
    </location>
</feature>
<keyword evidence="3" id="KW-1185">Reference proteome</keyword>
<dbReference type="InterPro" id="IPR007278">
    <property type="entry name" value="DUF397"/>
</dbReference>
<dbReference type="RefSeq" id="WP_102924256.1">
    <property type="nucleotide sequence ID" value="NZ_LJSN01000002.1"/>
</dbReference>
<comment type="caution">
    <text evidence="2">The sequence shown here is derived from an EMBL/GenBank/DDBJ whole genome shotgun (WGS) entry which is preliminary data.</text>
</comment>